<dbReference type="SMART" id="SM00974">
    <property type="entry name" value="T5orf172"/>
    <property type="match status" value="1"/>
</dbReference>
<proteinExistence type="predicted"/>
<feature type="compositionally biased region" description="Low complexity" evidence="1">
    <location>
        <begin position="159"/>
        <end position="176"/>
    </location>
</feature>
<feature type="region of interest" description="Disordered" evidence="1">
    <location>
        <begin position="372"/>
        <end position="421"/>
    </location>
</feature>
<reference evidence="3 4" key="1">
    <citation type="submission" date="2020-05" db="EMBL/GenBank/DDBJ databases">
        <title>Identification and distribution of gene clusters putatively required for synthesis of sphingolipid metabolism inhibitors in phylogenetically diverse species of the filamentous fungus Fusarium.</title>
        <authorList>
            <person name="Kim H.-S."/>
            <person name="Busman M."/>
            <person name="Brown D.W."/>
            <person name="Divon H."/>
            <person name="Uhlig S."/>
            <person name="Proctor R.H."/>
        </authorList>
    </citation>
    <scope>NUCLEOTIDE SEQUENCE [LARGE SCALE GENOMIC DNA]</scope>
    <source>
        <strain evidence="3 4">NRRL 25196</strain>
    </source>
</reference>
<feature type="domain" description="Bacteriophage T5 Orf172 DNA-binding" evidence="2">
    <location>
        <begin position="234"/>
        <end position="320"/>
    </location>
</feature>
<feature type="region of interest" description="Disordered" evidence="1">
    <location>
        <begin position="112"/>
        <end position="193"/>
    </location>
</feature>
<dbReference type="EMBL" id="JAAOAO010000416">
    <property type="protein sequence ID" value="KAF5542850.1"/>
    <property type="molecule type" value="Genomic_DNA"/>
</dbReference>
<dbReference type="AlphaFoldDB" id="A0A8H5ISX1"/>
<dbReference type="InterPro" id="IPR018306">
    <property type="entry name" value="Phage_T5_Orf172_DNA-bd"/>
</dbReference>
<evidence type="ECO:0000313" key="4">
    <source>
        <dbReference type="Proteomes" id="UP000574317"/>
    </source>
</evidence>
<comment type="caution">
    <text evidence="3">The sequence shown here is derived from an EMBL/GenBank/DDBJ whole genome shotgun (WGS) entry which is preliminary data.</text>
</comment>
<evidence type="ECO:0000259" key="2">
    <source>
        <dbReference type="SMART" id="SM00974"/>
    </source>
</evidence>
<feature type="compositionally biased region" description="Polar residues" evidence="1">
    <location>
        <begin position="128"/>
        <end position="148"/>
    </location>
</feature>
<feature type="compositionally biased region" description="Basic and acidic residues" evidence="1">
    <location>
        <begin position="112"/>
        <end position="125"/>
    </location>
</feature>
<feature type="compositionally biased region" description="Acidic residues" evidence="1">
    <location>
        <begin position="383"/>
        <end position="392"/>
    </location>
</feature>
<evidence type="ECO:0000313" key="3">
    <source>
        <dbReference type="EMBL" id="KAF5542850.1"/>
    </source>
</evidence>
<sequence>MTPTTSQISWPTTTASLCELLSIDTDVKKCHASTQKKARCQHPVSKANWAHITCLLEKAVAQGSFSAAQATLQEVSYLIMCPRYNHRDKGPPRLSEWETVLKPLKVVHIKNEDKEDTLKTEKETDNTSPTTPVISSQKQIQLKGNTSITTSTHRRRRSQSSPSSPTKPSSKLLLPKLPSPKSPKAPHEFEDFSRPRSTLEINKAIKKRLLEPLTEWETKNGGYIYLYTFPESYHDAHPYIKIGFSQDVSKRMRDWKDQCSYEAKVLGEFPAEHYVKVERIVHAQLWNQRKREKACPACNVRHNEWFKVDAMTASKTIALWTGWMRREPYDEEGNILDKWRIRIEGLDMANPDCWDLLVKGLFDDDVEESELSEGDSFAWSSDEQSEISEEDALGGYETDKPEFTLTDDESDDEAYVEDDER</sequence>
<gene>
    <name evidence="3" type="ORF">FNAPI_9846</name>
</gene>
<accession>A0A8H5ISX1</accession>
<dbReference type="PANTHER" id="PTHR28094">
    <property type="entry name" value="MEIOTICALLY UP-REGULATED GENE 113 PROTEIN"/>
    <property type="match status" value="1"/>
</dbReference>
<dbReference type="PANTHER" id="PTHR28094:SF1">
    <property type="entry name" value="MEIOTICALLY UP-REGULATED GENE 113 PROTEIN"/>
    <property type="match status" value="1"/>
</dbReference>
<keyword evidence="4" id="KW-1185">Reference proteome</keyword>
<dbReference type="InterPro" id="IPR053006">
    <property type="entry name" value="Meiosis_regulatory"/>
</dbReference>
<dbReference type="Pfam" id="PF10544">
    <property type="entry name" value="T5orf172"/>
    <property type="match status" value="1"/>
</dbReference>
<dbReference type="Proteomes" id="UP000574317">
    <property type="component" value="Unassembled WGS sequence"/>
</dbReference>
<evidence type="ECO:0000256" key="1">
    <source>
        <dbReference type="SAM" id="MobiDB-lite"/>
    </source>
</evidence>
<organism evidence="3 4">
    <name type="scientific">Fusarium napiforme</name>
    <dbReference type="NCBI Taxonomy" id="42672"/>
    <lineage>
        <taxon>Eukaryota</taxon>
        <taxon>Fungi</taxon>
        <taxon>Dikarya</taxon>
        <taxon>Ascomycota</taxon>
        <taxon>Pezizomycotina</taxon>
        <taxon>Sordariomycetes</taxon>
        <taxon>Hypocreomycetidae</taxon>
        <taxon>Hypocreales</taxon>
        <taxon>Nectriaceae</taxon>
        <taxon>Fusarium</taxon>
        <taxon>Fusarium fujikuroi species complex</taxon>
    </lineage>
</organism>
<name>A0A8H5ISX1_9HYPO</name>
<feature type="compositionally biased region" description="Acidic residues" evidence="1">
    <location>
        <begin position="405"/>
        <end position="421"/>
    </location>
</feature>
<protein>
    <recommendedName>
        <fullName evidence="2">Bacteriophage T5 Orf172 DNA-binding domain-containing protein</fullName>
    </recommendedName>
</protein>